<feature type="transmembrane region" description="Helical" evidence="5">
    <location>
        <begin position="168"/>
        <end position="186"/>
    </location>
</feature>
<gene>
    <name evidence="7" type="ORF">EJN92_02290</name>
</gene>
<protein>
    <submittedName>
        <fullName evidence="7">O-antigen ligase family protein</fullName>
    </submittedName>
</protein>
<feature type="transmembrane region" description="Helical" evidence="5">
    <location>
        <begin position="111"/>
        <end position="133"/>
    </location>
</feature>
<dbReference type="Proteomes" id="UP000275663">
    <property type="component" value="Chromosome"/>
</dbReference>
<evidence type="ECO:0000259" key="6">
    <source>
        <dbReference type="Pfam" id="PF04932"/>
    </source>
</evidence>
<feature type="transmembrane region" description="Helical" evidence="5">
    <location>
        <begin position="414"/>
        <end position="433"/>
    </location>
</feature>
<feature type="transmembrane region" description="Helical" evidence="5">
    <location>
        <begin position="78"/>
        <end position="99"/>
    </location>
</feature>
<reference evidence="7 8" key="1">
    <citation type="journal article" date="2011" name="Int. J. Syst. Evol. Microbiol.">
        <title>Description of Undibacterium oligocarboniphilum sp. nov., isolated from purified water, and Undibacterium pigrum strain CCUG 49012 as the type strain of Undibacterium parvum sp. nov., and emended descriptions of the genus Undibacterium and the species Undibacterium pigrum.</title>
        <authorList>
            <person name="Eder W."/>
            <person name="Wanner G."/>
            <person name="Ludwig W."/>
            <person name="Busse H.J."/>
            <person name="Ziemke-Kageler F."/>
            <person name="Lang E."/>
        </authorList>
    </citation>
    <scope>NUCLEOTIDE SEQUENCE [LARGE SCALE GENOMIC DNA]</scope>
    <source>
        <strain evidence="7 8">DSM 23061</strain>
    </source>
</reference>
<dbReference type="InterPro" id="IPR007016">
    <property type="entry name" value="O-antigen_ligase-rel_domated"/>
</dbReference>
<comment type="subcellular location">
    <subcellularLocation>
        <location evidence="1">Membrane</location>
        <topology evidence="1">Multi-pass membrane protein</topology>
    </subcellularLocation>
</comment>
<dbReference type="Pfam" id="PF04932">
    <property type="entry name" value="Wzy_C"/>
    <property type="match status" value="1"/>
</dbReference>
<keyword evidence="7" id="KW-0436">Ligase</keyword>
<name>A0A3Q9BNF7_9BURK</name>
<feature type="transmembrane region" description="Helical" evidence="5">
    <location>
        <begin position="289"/>
        <end position="310"/>
    </location>
</feature>
<organism evidence="7 8">
    <name type="scientific">Undibacterium parvum</name>
    <dbReference type="NCBI Taxonomy" id="401471"/>
    <lineage>
        <taxon>Bacteria</taxon>
        <taxon>Pseudomonadati</taxon>
        <taxon>Pseudomonadota</taxon>
        <taxon>Betaproteobacteria</taxon>
        <taxon>Burkholderiales</taxon>
        <taxon>Oxalobacteraceae</taxon>
        <taxon>Undibacterium</taxon>
    </lineage>
</organism>
<keyword evidence="8" id="KW-1185">Reference proteome</keyword>
<dbReference type="InterPro" id="IPR051533">
    <property type="entry name" value="WaaL-like"/>
</dbReference>
<evidence type="ECO:0000256" key="2">
    <source>
        <dbReference type="ARBA" id="ARBA00022692"/>
    </source>
</evidence>
<feature type="transmembrane region" description="Helical" evidence="5">
    <location>
        <begin position="206"/>
        <end position="229"/>
    </location>
</feature>
<dbReference type="GO" id="GO:0016020">
    <property type="term" value="C:membrane"/>
    <property type="evidence" value="ECO:0007669"/>
    <property type="project" value="UniProtKB-SubCell"/>
</dbReference>
<keyword evidence="3 5" id="KW-1133">Transmembrane helix</keyword>
<accession>A0A3Q9BNF7</accession>
<evidence type="ECO:0000256" key="3">
    <source>
        <dbReference type="ARBA" id="ARBA00022989"/>
    </source>
</evidence>
<evidence type="ECO:0000313" key="8">
    <source>
        <dbReference type="Proteomes" id="UP000275663"/>
    </source>
</evidence>
<keyword evidence="2 5" id="KW-0812">Transmembrane</keyword>
<feature type="transmembrane region" description="Helical" evidence="5">
    <location>
        <begin position="6"/>
        <end position="27"/>
    </location>
</feature>
<proteinExistence type="predicted"/>
<evidence type="ECO:0000256" key="5">
    <source>
        <dbReference type="SAM" id="Phobius"/>
    </source>
</evidence>
<evidence type="ECO:0000256" key="4">
    <source>
        <dbReference type="ARBA" id="ARBA00023136"/>
    </source>
</evidence>
<dbReference type="PANTHER" id="PTHR37422:SF13">
    <property type="entry name" value="LIPOPOLYSACCHARIDE BIOSYNTHESIS PROTEIN PA4999-RELATED"/>
    <property type="match status" value="1"/>
</dbReference>
<dbReference type="KEGG" id="upv:EJN92_02290"/>
<dbReference type="AlphaFoldDB" id="A0A3Q9BNF7"/>
<dbReference type="PANTHER" id="PTHR37422">
    <property type="entry name" value="TEICHURONIC ACID BIOSYNTHESIS PROTEIN TUAE"/>
    <property type="match status" value="1"/>
</dbReference>
<dbReference type="RefSeq" id="WP_126126345.1">
    <property type="nucleotide sequence ID" value="NZ_CP034464.1"/>
</dbReference>
<feature type="transmembrane region" description="Helical" evidence="5">
    <location>
        <begin position="258"/>
        <end position="277"/>
    </location>
</feature>
<dbReference type="EMBL" id="CP034464">
    <property type="protein sequence ID" value="AZP10946.1"/>
    <property type="molecule type" value="Genomic_DNA"/>
</dbReference>
<dbReference type="GO" id="GO:0016874">
    <property type="term" value="F:ligase activity"/>
    <property type="evidence" value="ECO:0007669"/>
    <property type="project" value="UniProtKB-KW"/>
</dbReference>
<evidence type="ECO:0000256" key="1">
    <source>
        <dbReference type="ARBA" id="ARBA00004141"/>
    </source>
</evidence>
<dbReference type="OrthoDB" id="7056675at2"/>
<evidence type="ECO:0000313" key="7">
    <source>
        <dbReference type="EMBL" id="AZP10946.1"/>
    </source>
</evidence>
<feature type="domain" description="O-antigen ligase-related" evidence="6">
    <location>
        <begin position="243"/>
        <end position="392"/>
    </location>
</feature>
<feature type="transmembrane region" description="Helical" evidence="5">
    <location>
        <begin position="39"/>
        <end position="58"/>
    </location>
</feature>
<keyword evidence="4 5" id="KW-0472">Membrane</keyword>
<sequence length="481" mass="54026">MLEFISVFVYGLVAFLLPIAMVVTLAAALHWGQRRENGLMPYLFYPVLLIVAVTILLSGRNLYLMSDLALVVTVKHPIASWISRLTSVIMLVVAGERILRRFFILVPSENALKPLVFAFCFYCFTNVFTSALLAEHTSFSHDYFYMAIAGGAVLFASKRDGDVAIISARNALFCLLVLSALCILVKPELVLSRDYQGYIPGLRYRYAGLSNHANAFGPLVVVFLMCLWIQPFKRAWLTNFSWMLGAFSLLLAQSKTSWIAFILCFICLAYFGHREFLKQRLFDFRRPNFLIGILLLLMVVAMALFILIMFGSVGDKLNSYLVSRAGNDLVSMTGRNQIWDVAIQEWKKYPIFGYGLTIWNDDFRAQIGLPAAFHAHNQFFQTLASAGLVGVGGLITYAVMLFRYTLKTAESSKGLSVALFVMIFIRSISEVPLAMNSFGPEQMVHLLMLMVIVANIKRESPILKMNTAPLHTSLTPVRSFN</sequence>
<feature type="transmembrane region" description="Helical" evidence="5">
    <location>
        <begin position="379"/>
        <end position="402"/>
    </location>
</feature>